<dbReference type="Proteomes" id="UP000256488">
    <property type="component" value="Unassembled WGS sequence"/>
</dbReference>
<dbReference type="Gene3D" id="3.40.1350.140">
    <property type="entry name" value="MepB-like"/>
    <property type="match status" value="1"/>
</dbReference>
<sequence>MMEKSIKLTNTLLSYMGEHEITSITEEKQNSEYKGFSFSVYEHTYRSRLAKLTAKKKGYFVAFREKDINNHNQAYSYDESPNKIVISVIDGERKGQSIFPKLVLLQKGVLRSETSKGKMAMRVYPSWEQELNNAAEKSQKWQMKYFIDVTKAVDIARLTDLYFS</sequence>
<accession>A0A3E0WYB0</accession>
<dbReference type="Pfam" id="PF08877">
    <property type="entry name" value="MepB-like"/>
    <property type="match status" value="1"/>
</dbReference>
<name>A0A3E0WYB0_9BACI</name>
<dbReference type="AlphaFoldDB" id="A0A3E0WYB0"/>
<comment type="caution">
    <text evidence="1">The sequence shown here is derived from an EMBL/GenBank/DDBJ whole genome shotgun (WGS) entry which is preliminary data.</text>
</comment>
<dbReference type="InterPro" id="IPR038231">
    <property type="entry name" value="MepB-like_sf"/>
</dbReference>
<organism evidence="1 2">
    <name type="scientific">Virgibacillus dokdonensis</name>
    <dbReference type="NCBI Taxonomy" id="302167"/>
    <lineage>
        <taxon>Bacteria</taxon>
        <taxon>Bacillati</taxon>
        <taxon>Bacillota</taxon>
        <taxon>Bacilli</taxon>
        <taxon>Bacillales</taxon>
        <taxon>Bacillaceae</taxon>
        <taxon>Virgibacillus</taxon>
    </lineage>
</organism>
<dbReference type="EMBL" id="NFZX01000003">
    <property type="protein sequence ID" value="RFA37016.1"/>
    <property type="molecule type" value="Genomic_DNA"/>
</dbReference>
<gene>
    <name evidence="1" type="ORF">CAI16_02775</name>
</gene>
<evidence type="ECO:0000313" key="1">
    <source>
        <dbReference type="EMBL" id="RFA37016.1"/>
    </source>
</evidence>
<reference evidence="1 2" key="1">
    <citation type="submission" date="2017-05" db="EMBL/GenBank/DDBJ databases">
        <title>Virgibacillus sp. AK90 isolated from a saltern of Kakinada, India.</title>
        <authorList>
            <person name="Gupta V."/>
            <person name="Sidhu C."/>
            <person name="Korpole S."/>
            <person name="Pinnaka A.K."/>
        </authorList>
    </citation>
    <scope>NUCLEOTIDE SEQUENCE [LARGE SCALE GENOMIC DNA]</scope>
    <source>
        <strain evidence="1 2">AK90</strain>
    </source>
</reference>
<proteinExistence type="predicted"/>
<protein>
    <submittedName>
        <fullName evidence="1">MepB protein</fullName>
    </submittedName>
</protein>
<evidence type="ECO:0000313" key="2">
    <source>
        <dbReference type="Proteomes" id="UP000256488"/>
    </source>
</evidence>
<dbReference type="PIRSF" id="PIRSF032285">
    <property type="entry name" value="UCP032285"/>
    <property type="match status" value="1"/>
</dbReference>
<dbReference type="InterPro" id="IPR011235">
    <property type="entry name" value="MepB-like"/>
</dbReference>